<protein>
    <submittedName>
        <fullName evidence="2">Uncharacterized protein</fullName>
    </submittedName>
</protein>
<organism evidence="2">
    <name type="scientific">uncultured Eubacteriales bacterium</name>
    <dbReference type="NCBI Taxonomy" id="172733"/>
    <lineage>
        <taxon>Bacteria</taxon>
        <taxon>Bacillati</taxon>
        <taxon>Bacillota</taxon>
        <taxon>Clostridia</taxon>
        <taxon>Eubacteriales</taxon>
        <taxon>environmental samples</taxon>
    </lineage>
</organism>
<accession>A0A212JKP7</accession>
<evidence type="ECO:0000256" key="1">
    <source>
        <dbReference type="SAM" id="MobiDB-lite"/>
    </source>
</evidence>
<feature type="region of interest" description="Disordered" evidence="1">
    <location>
        <begin position="1"/>
        <end position="20"/>
    </location>
</feature>
<gene>
    <name evidence="2" type="ORF">KL86CLO1_11286</name>
</gene>
<dbReference type="AlphaFoldDB" id="A0A212JKP7"/>
<dbReference type="EMBL" id="FLUN01000001">
    <property type="protein sequence ID" value="SBW00019.1"/>
    <property type="molecule type" value="Genomic_DNA"/>
</dbReference>
<evidence type="ECO:0000313" key="2">
    <source>
        <dbReference type="EMBL" id="SBW00019.1"/>
    </source>
</evidence>
<proteinExistence type="predicted"/>
<name>A0A212JKP7_9FIRM</name>
<sequence>MMHEMNRGYKKSGVKNYADS</sequence>
<reference evidence="2" key="1">
    <citation type="submission" date="2016-04" db="EMBL/GenBank/DDBJ databases">
        <authorList>
            <person name="Evans L.H."/>
            <person name="Alamgir A."/>
            <person name="Owens N."/>
            <person name="Weber N.D."/>
            <person name="Virtaneva K."/>
            <person name="Barbian K."/>
            <person name="Babar A."/>
            <person name="Rosenke K."/>
        </authorList>
    </citation>
    <scope>NUCLEOTIDE SEQUENCE</scope>
    <source>
        <strain evidence="2">86</strain>
    </source>
</reference>